<name>A0A076GC53_9CAUD</name>
<gene>
    <name evidence="1" type="ORF">B8b_03</name>
</gene>
<dbReference type="EMBL" id="KJ944830">
    <property type="protein sequence ID" value="AII27454.1"/>
    <property type="molecule type" value="Genomic_DNA"/>
</dbReference>
<evidence type="ECO:0000313" key="1">
    <source>
        <dbReference type="EMBL" id="AII27454.1"/>
    </source>
</evidence>
<sequence>MNSLDWSLAPRWANVALTTSRGWNGGNSIVGTIEYALERNGTFYSSDNELLDGRYLIGDTSWCIIERKVNEEQEIIDNAPSDDWDAFCEGEYYKEGEYGVHHWECGEWSINSDGNLGAVGRNRKDIELIAELKKS</sequence>
<proteinExistence type="predicted"/>
<reference evidence="1" key="1">
    <citation type="journal article" date="2015" name="PLoS ONE">
        <title>Life-style and genome structure of marine pseudoalteromonas siphovirus b8b isolated from the northwestern mediterranean sea.</title>
        <authorList>
            <person name="Lara E."/>
            <person name="Holmfeldt K."/>
            <person name="Solonenko N."/>
            <person name="Sa E.L."/>
            <person name="Ignacio-Espinoza J.C."/>
            <person name="Cornejo-Castillo F.M."/>
            <person name="Verberkmoes N.C."/>
            <person name="Vaque D."/>
            <person name="Sullivan M.B."/>
            <person name="Acinas S.G."/>
        </authorList>
    </citation>
    <scope>NUCLEOTIDE SEQUENCE [LARGE SCALE GENOMIC DNA]</scope>
</reference>
<organism evidence="1">
    <name type="scientific">Pseudoalteromonas phage B8b</name>
    <dbReference type="NCBI Taxonomy" id="1506997"/>
    <lineage>
        <taxon>Viruses</taxon>
        <taxon>Duplodnaviria</taxon>
        <taxon>Heunggongvirae</taxon>
        <taxon>Uroviricota</taxon>
        <taxon>Caudoviricetes</taxon>
    </lineage>
</organism>
<protein>
    <submittedName>
        <fullName evidence="1">Uncharacterized protein</fullName>
    </submittedName>
</protein>
<accession>A0A076GC53</accession>